<dbReference type="EnsemblPlants" id="Kaladp0010s0007.1.v1.1">
    <property type="protein sequence ID" value="Kaladp0010s0007.1.v1.1.CDS.1"/>
    <property type="gene ID" value="Kaladp0010s0007.v1.1"/>
</dbReference>
<evidence type="ECO:0000256" key="1">
    <source>
        <dbReference type="ARBA" id="ARBA00034773"/>
    </source>
</evidence>
<dbReference type="AlphaFoldDB" id="A0A7N0REX6"/>
<feature type="region of interest" description="Disordered" evidence="2">
    <location>
        <begin position="14"/>
        <end position="87"/>
    </location>
</feature>
<name>A0A7N0REX6_KALFE</name>
<dbReference type="Pfam" id="PF04520">
    <property type="entry name" value="Senescence_reg"/>
    <property type="match status" value="1"/>
</dbReference>
<feature type="compositionally biased region" description="Basic residues" evidence="2">
    <location>
        <begin position="44"/>
        <end position="53"/>
    </location>
</feature>
<keyword evidence="4" id="KW-1185">Reference proteome</keyword>
<accession>A0A7N0REX6</accession>
<dbReference type="GO" id="GO:0010150">
    <property type="term" value="P:leaf senescence"/>
    <property type="evidence" value="ECO:0007669"/>
    <property type="project" value="UniProtKB-ARBA"/>
</dbReference>
<dbReference type="OMA" id="KWEASES"/>
<feature type="compositionally biased region" description="Acidic residues" evidence="2">
    <location>
        <begin position="72"/>
        <end position="81"/>
    </location>
</feature>
<dbReference type="Gramene" id="Kaladp0010s0007.1.v1.1">
    <property type="protein sequence ID" value="Kaladp0010s0007.1.v1.1.CDS.1"/>
    <property type="gene ID" value="Kaladp0010s0007.v1.1"/>
</dbReference>
<evidence type="ECO:0000256" key="2">
    <source>
        <dbReference type="SAM" id="MobiDB-lite"/>
    </source>
</evidence>
<dbReference type="Proteomes" id="UP000594263">
    <property type="component" value="Unplaced"/>
</dbReference>
<evidence type="ECO:0000313" key="3">
    <source>
        <dbReference type="EnsemblPlants" id="Kaladp0010s0007.1.v1.1.CDS.1"/>
    </source>
</evidence>
<protein>
    <submittedName>
        <fullName evidence="3">Uncharacterized protein</fullName>
    </submittedName>
</protein>
<proteinExistence type="inferred from homology"/>
<reference evidence="3" key="1">
    <citation type="submission" date="2021-01" db="UniProtKB">
        <authorList>
            <consortium name="EnsemblPlants"/>
        </authorList>
    </citation>
    <scope>IDENTIFICATION</scope>
</reference>
<organism evidence="3 4">
    <name type="scientific">Kalanchoe fedtschenkoi</name>
    <name type="common">Lavender scallops</name>
    <name type="synonym">South American air plant</name>
    <dbReference type="NCBI Taxonomy" id="63787"/>
    <lineage>
        <taxon>Eukaryota</taxon>
        <taxon>Viridiplantae</taxon>
        <taxon>Streptophyta</taxon>
        <taxon>Embryophyta</taxon>
        <taxon>Tracheophyta</taxon>
        <taxon>Spermatophyta</taxon>
        <taxon>Magnoliopsida</taxon>
        <taxon>eudicotyledons</taxon>
        <taxon>Gunneridae</taxon>
        <taxon>Pentapetalae</taxon>
        <taxon>Saxifragales</taxon>
        <taxon>Crassulaceae</taxon>
        <taxon>Kalanchoe</taxon>
    </lineage>
</organism>
<dbReference type="InterPro" id="IPR007608">
    <property type="entry name" value="Senescence_reg_S40"/>
</dbReference>
<feature type="compositionally biased region" description="Low complexity" evidence="2">
    <location>
        <begin position="15"/>
        <end position="30"/>
    </location>
</feature>
<dbReference type="PANTHER" id="PTHR33083">
    <property type="entry name" value="EXPRESSED PROTEIN"/>
    <property type="match status" value="1"/>
</dbReference>
<comment type="similarity">
    <text evidence="1">Belongs to the senescence regulator S40 family.</text>
</comment>
<evidence type="ECO:0000313" key="4">
    <source>
        <dbReference type="Proteomes" id="UP000594263"/>
    </source>
</evidence>
<sequence length="125" mass="14027">MMMMGEDFQESDVIFSDGYDSSSSNESNFSSRDHTGSLSGWGKVKPRKQRRQKSGSVPIRIPSNLSTGCSTESDEYDEEEEGVRPPHLIVAKRIGERMGHGRPLRGREMSEVRNSILRMTGFLEA</sequence>
<dbReference type="PANTHER" id="PTHR33083:SF49">
    <property type="entry name" value="SENESCENCE REGULATOR"/>
    <property type="match status" value="1"/>
</dbReference>